<dbReference type="InterPro" id="IPR036942">
    <property type="entry name" value="Beta-barrel_TonB_sf"/>
</dbReference>
<feature type="signal peptide" evidence="12">
    <location>
        <begin position="1"/>
        <end position="22"/>
    </location>
</feature>
<evidence type="ECO:0000259" key="13">
    <source>
        <dbReference type="Pfam" id="PF00593"/>
    </source>
</evidence>
<evidence type="ECO:0000259" key="14">
    <source>
        <dbReference type="Pfam" id="PF07715"/>
    </source>
</evidence>
<keyword evidence="3 10" id="KW-1134">Transmembrane beta strand</keyword>
<dbReference type="Pfam" id="PF13715">
    <property type="entry name" value="CarbopepD_reg_2"/>
    <property type="match status" value="1"/>
</dbReference>
<dbReference type="Pfam" id="PF07715">
    <property type="entry name" value="Plug"/>
    <property type="match status" value="1"/>
</dbReference>
<feature type="domain" description="TonB-dependent receptor plug" evidence="14">
    <location>
        <begin position="116"/>
        <end position="252"/>
    </location>
</feature>
<proteinExistence type="inferred from homology"/>
<dbReference type="NCBIfam" id="TIGR04056">
    <property type="entry name" value="OMP_RagA_SusC"/>
    <property type="match status" value="1"/>
</dbReference>
<dbReference type="PANTHER" id="PTHR30069">
    <property type="entry name" value="TONB-DEPENDENT OUTER MEMBRANE RECEPTOR"/>
    <property type="match status" value="1"/>
</dbReference>
<evidence type="ECO:0000256" key="6">
    <source>
        <dbReference type="ARBA" id="ARBA00023077"/>
    </source>
</evidence>
<dbReference type="Pfam" id="PF00593">
    <property type="entry name" value="TonB_dep_Rec_b-barrel"/>
    <property type="match status" value="1"/>
</dbReference>
<keyword evidence="4 10" id="KW-0812">Transmembrane</keyword>
<evidence type="ECO:0000313" key="15">
    <source>
        <dbReference type="EMBL" id="RPD42449.1"/>
    </source>
</evidence>
<dbReference type="Proteomes" id="UP000279089">
    <property type="component" value="Unassembled WGS sequence"/>
</dbReference>
<comment type="similarity">
    <text evidence="10 11">Belongs to the TonB-dependent receptor family.</text>
</comment>
<dbReference type="InterPro" id="IPR039426">
    <property type="entry name" value="TonB-dep_rcpt-like"/>
</dbReference>
<dbReference type="GO" id="GO:0015344">
    <property type="term" value="F:siderophore uptake transmembrane transporter activity"/>
    <property type="evidence" value="ECO:0007669"/>
    <property type="project" value="TreeGrafter"/>
</dbReference>
<protein>
    <submittedName>
        <fullName evidence="15">SusC/RagA family TonB-linked outer membrane protein</fullName>
    </submittedName>
</protein>
<keyword evidence="7 10" id="KW-0472">Membrane</keyword>
<evidence type="ECO:0000256" key="7">
    <source>
        <dbReference type="ARBA" id="ARBA00023136"/>
    </source>
</evidence>
<evidence type="ECO:0000256" key="3">
    <source>
        <dbReference type="ARBA" id="ARBA00022452"/>
    </source>
</evidence>
<comment type="caution">
    <text evidence="15">The sequence shown here is derived from an EMBL/GenBank/DDBJ whole genome shotgun (WGS) entry which is preliminary data.</text>
</comment>
<dbReference type="InterPro" id="IPR008969">
    <property type="entry name" value="CarboxyPept-like_regulatory"/>
</dbReference>
<dbReference type="PROSITE" id="PS52016">
    <property type="entry name" value="TONB_DEPENDENT_REC_3"/>
    <property type="match status" value="1"/>
</dbReference>
<dbReference type="SUPFAM" id="SSF56935">
    <property type="entry name" value="Porins"/>
    <property type="match status" value="1"/>
</dbReference>
<reference evidence="16" key="1">
    <citation type="submission" date="2018-11" db="EMBL/GenBank/DDBJ databases">
        <title>Chitinophaga lutea sp.nov., isolate from arsenic contaminated soil.</title>
        <authorList>
            <person name="Zong Y."/>
        </authorList>
    </citation>
    <scope>NUCLEOTIDE SEQUENCE [LARGE SCALE GENOMIC DNA]</scope>
    <source>
        <strain evidence="16">YLT18</strain>
    </source>
</reference>
<dbReference type="PANTHER" id="PTHR30069:SF29">
    <property type="entry name" value="HEMOGLOBIN AND HEMOGLOBIN-HAPTOGLOBIN-BINDING PROTEIN 1-RELATED"/>
    <property type="match status" value="1"/>
</dbReference>
<comment type="subcellular location">
    <subcellularLocation>
        <location evidence="1 10">Cell outer membrane</location>
        <topology evidence="1 10">Multi-pass membrane protein</topology>
    </subcellularLocation>
</comment>
<keyword evidence="2 10" id="KW-0813">Transport</keyword>
<dbReference type="SUPFAM" id="SSF49464">
    <property type="entry name" value="Carboxypeptidase regulatory domain-like"/>
    <property type="match status" value="1"/>
</dbReference>
<evidence type="ECO:0000256" key="1">
    <source>
        <dbReference type="ARBA" id="ARBA00004571"/>
    </source>
</evidence>
<dbReference type="InterPro" id="IPR000531">
    <property type="entry name" value="Beta-barrel_TonB"/>
</dbReference>
<name>A0A3N4MSD1_9BACT</name>
<keyword evidence="9 10" id="KW-0998">Cell outer membrane</keyword>
<keyword evidence="8" id="KW-0675">Receptor</keyword>
<keyword evidence="5 12" id="KW-0732">Signal</keyword>
<evidence type="ECO:0000256" key="5">
    <source>
        <dbReference type="ARBA" id="ARBA00022729"/>
    </source>
</evidence>
<dbReference type="GO" id="GO:0044718">
    <property type="term" value="P:siderophore transmembrane transport"/>
    <property type="evidence" value="ECO:0007669"/>
    <property type="project" value="TreeGrafter"/>
</dbReference>
<dbReference type="InterPro" id="IPR037066">
    <property type="entry name" value="Plug_dom_sf"/>
</dbReference>
<organism evidence="15 16">
    <name type="scientific">Chitinophaga barathri</name>
    <dbReference type="NCBI Taxonomy" id="1647451"/>
    <lineage>
        <taxon>Bacteria</taxon>
        <taxon>Pseudomonadati</taxon>
        <taxon>Bacteroidota</taxon>
        <taxon>Chitinophagia</taxon>
        <taxon>Chitinophagales</taxon>
        <taxon>Chitinophagaceae</taxon>
        <taxon>Chitinophaga</taxon>
    </lineage>
</organism>
<dbReference type="RefSeq" id="WP_120515405.1">
    <property type="nucleotide sequence ID" value="NZ_QXZY01000003.1"/>
</dbReference>
<keyword evidence="16" id="KW-1185">Reference proteome</keyword>
<dbReference type="Gene3D" id="2.170.130.10">
    <property type="entry name" value="TonB-dependent receptor, plug domain"/>
    <property type="match status" value="1"/>
</dbReference>
<evidence type="ECO:0000256" key="8">
    <source>
        <dbReference type="ARBA" id="ARBA00023170"/>
    </source>
</evidence>
<dbReference type="OrthoDB" id="9768177at2"/>
<evidence type="ECO:0000256" key="4">
    <source>
        <dbReference type="ARBA" id="ARBA00022692"/>
    </source>
</evidence>
<accession>A0A3N4MSD1</accession>
<dbReference type="InterPro" id="IPR023997">
    <property type="entry name" value="TonB-dep_OMP_SusC/RagA_CS"/>
</dbReference>
<dbReference type="InterPro" id="IPR023996">
    <property type="entry name" value="TonB-dep_OMP_SusC/RagA"/>
</dbReference>
<dbReference type="AlphaFoldDB" id="A0A3N4MSD1"/>
<evidence type="ECO:0000256" key="2">
    <source>
        <dbReference type="ARBA" id="ARBA00022448"/>
    </source>
</evidence>
<evidence type="ECO:0000256" key="9">
    <source>
        <dbReference type="ARBA" id="ARBA00023237"/>
    </source>
</evidence>
<evidence type="ECO:0000256" key="12">
    <source>
        <dbReference type="SAM" id="SignalP"/>
    </source>
</evidence>
<keyword evidence="6 11" id="KW-0798">TonB box</keyword>
<dbReference type="EMBL" id="RMBX01000002">
    <property type="protein sequence ID" value="RPD42449.1"/>
    <property type="molecule type" value="Genomic_DNA"/>
</dbReference>
<gene>
    <name evidence="15" type="ORF">EG028_04540</name>
</gene>
<feature type="domain" description="TonB-dependent receptor-like beta-barrel" evidence="13">
    <location>
        <begin position="399"/>
        <end position="931"/>
    </location>
</feature>
<evidence type="ECO:0000256" key="10">
    <source>
        <dbReference type="PROSITE-ProRule" id="PRU01360"/>
    </source>
</evidence>
<dbReference type="NCBIfam" id="TIGR04057">
    <property type="entry name" value="SusC_RagA_signa"/>
    <property type="match status" value="1"/>
</dbReference>
<dbReference type="Gene3D" id="2.40.170.20">
    <property type="entry name" value="TonB-dependent receptor, beta-barrel domain"/>
    <property type="match status" value="1"/>
</dbReference>
<dbReference type="GO" id="GO:0009279">
    <property type="term" value="C:cell outer membrane"/>
    <property type="evidence" value="ECO:0007669"/>
    <property type="project" value="UniProtKB-SubCell"/>
</dbReference>
<dbReference type="Gene3D" id="2.60.40.1120">
    <property type="entry name" value="Carboxypeptidase-like, regulatory domain"/>
    <property type="match status" value="1"/>
</dbReference>
<sequence length="975" mass="105943">MRKFLKGILSCICLLLPLVIQAQNQTVRGKVTDVAGQPLPGASVVVQKGRQGTVTNAEGFFELSVPSGTKLTINFTGYRSRTLTADPAAPLQVVLEEDIAKLDEIIVTGLATSVKRRNAANSVATVSAKELSGTAPAQTLDAALSGKVTGANITASSGAPGGGLSFKLRGVSSIYGTIQPLFVIDGVIVSNRSVSTGLNTFTEASSGGSATSAQDNSASRIADINPADIENVEILKGASASAIYGSQASAGVVIITTKKGRAGKTRFQFNQDAGFASVSRLMGTKLELTGDDIDARGWSSADSLEYENARRAGKLYDYEKEMFGNKGFIRNTNLSVSGGNEKTTFHISAGTKKEEGIVRNTGYENHNIRLNLNHRASDRLKFGLSTAYMNTAADRGIFNNDNTGVSVTGALTALRPFYDLHPNADGVYPDPLGGNNVLETIALMTNSEKINRVITGANMEAILQQSNVSVTRFSGRAGVDFYHGKTQALFPGRLHFEQAAGTNGRNNQGSTYDLNTSWAAFLVNTLTPGAGRSSFTTTLGLTHEFGSFDQLMTIAQNLVGSQTSQGQASSLRAQQSRQSFRNDGIFFQEEFAYNEFLNLTAGVRFDKSTNNGDYKKYNIYPKVNASWNITRMADWNSSILGDLKLRVAYGESSGFPTFSSRFTTMPSENVEGIPGTGTGITLGNPDIGPERQTELEGGVDISFFNGRLSLEATVYNKVIKDLLVAADWPISTGFSSKWINGGSLRNRGLELSLRTVPVNNRNIRWNSNVNFWLNRSKVLTLDVPMFDMGDGFGSSYGAFYIEQGRSATQILIEHEPGVLMPIGNSEPDFQLNWFNEVTLFRDFTFRALLHYKKGGDNINLTQLLRDWGGVSRDWDNRDDKGERTGVSRADDHRTLIQDASYLRLREVALFYRLPIKSKTIENIQVGVSANNYFISTNYDGYDPEVSNFGSTFGTGVDVNPYPASKRLQFHLSLNF</sequence>
<evidence type="ECO:0000256" key="11">
    <source>
        <dbReference type="RuleBase" id="RU003357"/>
    </source>
</evidence>
<feature type="chain" id="PRO_5018191574" evidence="12">
    <location>
        <begin position="23"/>
        <end position="975"/>
    </location>
</feature>
<evidence type="ECO:0000313" key="16">
    <source>
        <dbReference type="Proteomes" id="UP000279089"/>
    </source>
</evidence>
<dbReference type="InterPro" id="IPR012910">
    <property type="entry name" value="Plug_dom"/>
</dbReference>